<dbReference type="Proteomes" id="UP000623842">
    <property type="component" value="Unassembled WGS sequence"/>
</dbReference>
<organism evidence="3 4">
    <name type="scientific">Thalassotalea marina</name>
    <dbReference type="NCBI Taxonomy" id="1673741"/>
    <lineage>
        <taxon>Bacteria</taxon>
        <taxon>Pseudomonadati</taxon>
        <taxon>Pseudomonadota</taxon>
        <taxon>Gammaproteobacteria</taxon>
        <taxon>Alteromonadales</taxon>
        <taxon>Colwelliaceae</taxon>
        <taxon>Thalassotalea</taxon>
    </lineage>
</organism>
<feature type="transmembrane region" description="Helical" evidence="1">
    <location>
        <begin position="44"/>
        <end position="69"/>
    </location>
</feature>
<keyword evidence="4" id="KW-1185">Reference proteome</keyword>
<proteinExistence type="predicted"/>
<sequence length="78" mass="8379">MFGSVVNGDGIEIQGTWKHFYFSAVTLTTLGYGNLVPNDIFAEVIATIQSIIGFMGFAILAGVVASIALKRVELQNKN</sequence>
<evidence type="ECO:0000256" key="1">
    <source>
        <dbReference type="SAM" id="Phobius"/>
    </source>
</evidence>
<evidence type="ECO:0000313" key="4">
    <source>
        <dbReference type="Proteomes" id="UP000623842"/>
    </source>
</evidence>
<feature type="domain" description="Potassium channel" evidence="2">
    <location>
        <begin position="14"/>
        <end position="67"/>
    </location>
</feature>
<evidence type="ECO:0000313" key="3">
    <source>
        <dbReference type="EMBL" id="GHG05853.1"/>
    </source>
</evidence>
<keyword evidence="1" id="KW-0472">Membrane</keyword>
<comment type="caution">
    <text evidence="3">The sequence shown here is derived from an EMBL/GenBank/DDBJ whole genome shotgun (WGS) entry which is preliminary data.</text>
</comment>
<keyword evidence="1" id="KW-1133">Transmembrane helix</keyword>
<dbReference type="AlphaFoldDB" id="A0A919BQ55"/>
<reference evidence="3" key="1">
    <citation type="journal article" date="2014" name="Int. J. Syst. Evol. Microbiol.">
        <title>Complete genome sequence of Corynebacterium casei LMG S-19264T (=DSM 44701T), isolated from a smear-ripened cheese.</title>
        <authorList>
            <consortium name="US DOE Joint Genome Institute (JGI-PGF)"/>
            <person name="Walter F."/>
            <person name="Albersmeier A."/>
            <person name="Kalinowski J."/>
            <person name="Ruckert C."/>
        </authorList>
    </citation>
    <scope>NUCLEOTIDE SEQUENCE</scope>
    <source>
        <strain evidence="3">KCTC 42731</strain>
    </source>
</reference>
<dbReference type="Gene3D" id="1.10.287.70">
    <property type="match status" value="1"/>
</dbReference>
<protein>
    <recommendedName>
        <fullName evidence="2">Potassium channel domain-containing protein</fullName>
    </recommendedName>
</protein>
<evidence type="ECO:0000259" key="2">
    <source>
        <dbReference type="Pfam" id="PF07885"/>
    </source>
</evidence>
<accession>A0A919BQ55</accession>
<keyword evidence="1" id="KW-0812">Transmembrane</keyword>
<dbReference type="EMBL" id="BNCK01000012">
    <property type="protein sequence ID" value="GHG05853.1"/>
    <property type="molecule type" value="Genomic_DNA"/>
</dbReference>
<dbReference type="InterPro" id="IPR013099">
    <property type="entry name" value="K_chnl_dom"/>
</dbReference>
<dbReference type="Pfam" id="PF07885">
    <property type="entry name" value="Ion_trans_2"/>
    <property type="match status" value="1"/>
</dbReference>
<name>A0A919BQ55_9GAMM</name>
<reference evidence="3" key="2">
    <citation type="submission" date="2020-09" db="EMBL/GenBank/DDBJ databases">
        <authorList>
            <person name="Sun Q."/>
            <person name="Kim S."/>
        </authorList>
    </citation>
    <scope>NUCLEOTIDE SEQUENCE</scope>
    <source>
        <strain evidence="3">KCTC 42731</strain>
    </source>
</reference>
<dbReference type="SUPFAM" id="SSF81324">
    <property type="entry name" value="Voltage-gated potassium channels"/>
    <property type="match status" value="1"/>
</dbReference>
<gene>
    <name evidence="3" type="ORF">GCM10017161_39230</name>
</gene>